<dbReference type="InterPro" id="IPR013783">
    <property type="entry name" value="Ig-like_fold"/>
</dbReference>
<evidence type="ECO:0000256" key="2">
    <source>
        <dbReference type="SAM" id="SignalP"/>
    </source>
</evidence>
<feature type="unsure residue" description="D or N" evidence="4">
    <location>
        <position position="474"/>
    </location>
</feature>
<dbReference type="EMBL" id="NVUL01000008">
    <property type="protein sequence ID" value="PCI80791.1"/>
    <property type="molecule type" value="Genomic_DNA"/>
</dbReference>
<reference evidence="5" key="1">
    <citation type="submission" date="2017-08" db="EMBL/GenBank/DDBJ databases">
        <title>A dynamic microbial community with high functional redundancy inhabits the cold, oxic subseafloor aquifer.</title>
        <authorList>
            <person name="Tully B.J."/>
            <person name="Wheat C.G."/>
            <person name="Glazer B.T."/>
            <person name="Huber J.A."/>
        </authorList>
    </citation>
    <scope>NUCLEOTIDE SEQUENCE [LARGE SCALE GENOMIC DNA]</scope>
</reference>
<protein>
    <recommendedName>
        <fullName evidence="3">Fibronectin type-III domain-containing protein</fullName>
    </recommendedName>
</protein>
<dbReference type="CDD" id="cd00063">
    <property type="entry name" value="FN3"/>
    <property type="match status" value="1"/>
</dbReference>
<sequence>MKIISLKMIDSFSQALCLCLLIFCNSTIIAAEYDDFHGSEIDPDLWNIFADANESDKANAISLSDGFLHADIPASLRFVNLTSTRKFTGDVEFVLDFRDFHSNATTFSGGPPSLALSLIWENQCLLVTIYQQDHQNYVGSAYCNDPNGSSIPTEATSGLLIISRIGSTITSYYDTGAGPLPLGSFSGVDTSDVNIGIEFQTGANGSMQVSSDYLIYEDHVFTSTDSDHDTDPDPTPVPESEPEPEPEPEPEINLSPPGNLTSLVDGSSLSFSWSEVNDAEGYRLYYGVSPSLYIGSVDLNNVTSIAAENVTAGSYYVVISAYSGNSESDFSNEVNVLIEEVVPIEIVIPPPENFAVSIDGDTITLSWSAVESATDYELFYGVSSNEYLDSVLLGNLSLVTIPGVPNGTYFLAIVTHSEEKASELSSEISFSVLSFDLDIVGSNSTSVVPGELLTIFMAGSDYDPDAELSIVFSDSEGFSIEVPSIDATSNSVKVSVPPFSHPLTGEIGSGTVDVQVVQIAGAFTFTTNRLAGLQIADLPSFDEPVGTRTVAYLEGAIQLLRSSQEHQTQLETLAGGELSNSVLDNTVSELIGDYSQLKFEIETIIADPSSVSIIAQIAGETLQLDIDSIAEIDRLVGALTQQDDNFFGIEGLTQTEALDRAEQIGGFVTSISSTLIPLFNGDIQLQGFEDNVSIHALSASDLTCIVSFPKKLATTLFVVQTLRPTAITFYADLDKVTALDGVNTHEVYGALLSRMVLKFAPTIIDTIVPCVGTALDAAGVFNIGPDAYDAYLREVQRQSDVFAAGFRAGVLPETRESGLCLLNSALCEDAPVTDPSTTEPPTTEPPTTEPPPTEPPTTTSPYQGSFSGGWSGLCVNASLGTSQNVSGTLSLGIGSDGSFSGSFSGSDSGAVNGNISNTGNFATTQGSAGDASWIGTIARSGDSLSGGGSWSSTFQLAGTVNCNGTWSGSGAIAP</sequence>
<dbReference type="InterPro" id="IPR036116">
    <property type="entry name" value="FN3_sf"/>
</dbReference>
<evidence type="ECO:0000256" key="1">
    <source>
        <dbReference type="SAM" id="MobiDB-lite"/>
    </source>
</evidence>
<feature type="compositionally biased region" description="Acidic residues" evidence="1">
    <location>
        <begin position="240"/>
        <end position="250"/>
    </location>
</feature>
<organism evidence="4 5">
    <name type="scientific">SAR86 cluster bacterium</name>
    <dbReference type="NCBI Taxonomy" id="2030880"/>
    <lineage>
        <taxon>Bacteria</taxon>
        <taxon>Pseudomonadati</taxon>
        <taxon>Pseudomonadota</taxon>
        <taxon>Gammaproteobacteria</taxon>
        <taxon>SAR86 cluster</taxon>
    </lineage>
</organism>
<comment type="caution">
    <text evidence="4">The sequence shown here is derived from an EMBL/GenBank/DDBJ whole genome shotgun (WGS) entry which is preliminary data.</text>
</comment>
<feature type="compositionally biased region" description="Pro residues" evidence="1">
    <location>
        <begin position="842"/>
        <end position="855"/>
    </location>
</feature>
<feature type="domain" description="Fibronectin type-III" evidence="3">
    <location>
        <begin position="348"/>
        <end position="422"/>
    </location>
</feature>
<gene>
    <name evidence="4" type="ORF">COB20_02745</name>
</gene>
<feature type="signal peptide" evidence="2">
    <location>
        <begin position="1"/>
        <end position="30"/>
    </location>
</feature>
<dbReference type="InterPro" id="IPR003961">
    <property type="entry name" value="FN3_dom"/>
</dbReference>
<feature type="region of interest" description="Disordered" evidence="1">
    <location>
        <begin position="223"/>
        <end position="259"/>
    </location>
</feature>
<evidence type="ECO:0000313" key="5">
    <source>
        <dbReference type="Proteomes" id="UP000218767"/>
    </source>
</evidence>
<keyword evidence="2" id="KW-0732">Signal</keyword>
<feature type="chain" id="PRO_5011997682" description="Fibronectin type-III domain-containing protein" evidence="2">
    <location>
        <begin position="31"/>
        <end position="974"/>
    </location>
</feature>
<evidence type="ECO:0000313" key="4">
    <source>
        <dbReference type="EMBL" id="PCI80791.1"/>
    </source>
</evidence>
<dbReference type="SUPFAM" id="SSF49265">
    <property type="entry name" value="Fibronectin type III"/>
    <property type="match status" value="1"/>
</dbReference>
<dbReference type="Proteomes" id="UP000218767">
    <property type="component" value="Unassembled WGS sequence"/>
</dbReference>
<name>A0A2A4XET0_9GAMM</name>
<accession>A0A2A4XET0</accession>
<proteinExistence type="predicted"/>
<dbReference type="AlphaFoldDB" id="A0A2A4XET0"/>
<dbReference type="SMART" id="SM00060">
    <property type="entry name" value="FN3"/>
    <property type="match status" value="2"/>
</dbReference>
<feature type="region of interest" description="Disordered" evidence="1">
    <location>
        <begin position="831"/>
        <end position="863"/>
    </location>
</feature>
<evidence type="ECO:0000259" key="3">
    <source>
        <dbReference type="SMART" id="SM00060"/>
    </source>
</evidence>
<feature type="domain" description="Fibronectin type-III" evidence="3">
    <location>
        <begin position="254"/>
        <end position="328"/>
    </location>
</feature>
<dbReference type="Gene3D" id="2.60.40.10">
    <property type="entry name" value="Immunoglobulins"/>
    <property type="match status" value="2"/>
</dbReference>
<feature type="unsure residue" description="D or N" evidence="4">
    <location>
        <position position="465"/>
    </location>
</feature>